<reference evidence="1 2" key="1">
    <citation type="submission" date="2019-03" db="EMBL/GenBank/DDBJ databases">
        <authorList>
            <person name="Kim M.K.M."/>
        </authorList>
    </citation>
    <scope>NUCLEOTIDE SEQUENCE [LARGE SCALE GENOMIC DNA]</scope>
    <source>
        <strain evidence="1 2">17J68-15</strain>
    </source>
</reference>
<evidence type="ECO:0000313" key="2">
    <source>
        <dbReference type="Proteomes" id="UP000295164"/>
    </source>
</evidence>
<organism evidence="1 2">
    <name type="scientific">Flaviaesturariibacter aridisoli</name>
    <dbReference type="NCBI Taxonomy" id="2545761"/>
    <lineage>
        <taxon>Bacteria</taxon>
        <taxon>Pseudomonadati</taxon>
        <taxon>Bacteroidota</taxon>
        <taxon>Chitinophagia</taxon>
        <taxon>Chitinophagales</taxon>
        <taxon>Chitinophagaceae</taxon>
        <taxon>Flaviaestuariibacter</taxon>
    </lineage>
</organism>
<dbReference type="RefSeq" id="WP_131853739.1">
    <property type="nucleotide sequence ID" value="NZ_SKFH01000040.1"/>
</dbReference>
<proteinExistence type="predicted"/>
<name>A0A4R4DV87_9BACT</name>
<dbReference type="AlphaFoldDB" id="A0A4R4DV87"/>
<sequence>MKKIRLLLGNPFSDPRITTLRLVLFAQNAQQALRDEFVEVAALIGDKIEKVVVTLGAIGKGAAEQVGGTLALTAFKKRLHTFMKENEDGLSVALGGRSSRGFLAFLPQGLTELYRMTHTEAPAVLQRIGQALDDHAPALPDPLRSGLEGLYDQWTQLRTSQQYLLETLDAKRNERDAERIALEMAVLKAVHLVALKYLGNEEGAERFFAEHLLKGKRRKKKEEAAAV</sequence>
<gene>
    <name evidence="1" type="ORF">E0486_16340</name>
</gene>
<keyword evidence="2" id="KW-1185">Reference proteome</keyword>
<evidence type="ECO:0000313" key="1">
    <source>
        <dbReference type="EMBL" id="TCZ67055.1"/>
    </source>
</evidence>
<protein>
    <submittedName>
        <fullName evidence="1">Uncharacterized protein</fullName>
    </submittedName>
</protein>
<dbReference type="Proteomes" id="UP000295164">
    <property type="component" value="Unassembled WGS sequence"/>
</dbReference>
<accession>A0A4R4DV87</accession>
<dbReference type="EMBL" id="SKFH01000040">
    <property type="protein sequence ID" value="TCZ67055.1"/>
    <property type="molecule type" value="Genomic_DNA"/>
</dbReference>
<comment type="caution">
    <text evidence="1">The sequence shown here is derived from an EMBL/GenBank/DDBJ whole genome shotgun (WGS) entry which is preliminary data.</text>
</comment>
<dbReference type="OrthoDB" id="9834916at2"/>